<dbReference type="InterPro" id="IPR025857">
    <property type="entry name" value="MacB_PCD"/>
</dbReference>
<evidence type="ECO:0000256" key="6">
    <source>
        <dbReference type="SAM" id="Phobius"/>
    </source>
</evidence>
<feature type="domain" description="MacB-like periplasmic core" evidence="8">
    <location>
        <begin position="20"/>
        <end position="243"/>
    </location>
</feature>
<keyword evidence="2" id="KW-1003">Cell membrane</keyword>
<evidence type="ECO:0000256" key="5">
    <source>
        <dbReference type="ARBA" id="ARBA00023136"/>
    </source>
</evidence>
<dbReference type="PANTHER" id="PTHR30572:SF18">
    <property type="entry name" value="ABC-TYPE MACROLIDE FAMILY EXPORT SYSTEM PERMEASE COMPONENT 2"/>
    <property type="match status" value="1"/>
</dbReference>
<evidence type="ECO:0000256" key="3">
    <source>
        <dbReference type="ARBA" id="ARBA00022692"/>
    </source>
</evidence>
<feature type="transmembrane region" description="Helical" evidence="6">
    <location>
        <begin position="736"/>
        <end position="754"/>
    </location>
</feature>
<name>A0A0S7BNX0_9BACT</name>
<evidence type="ECO:0000259" key="8">
    <source>
        <dbReference type="Pfam" id="PF12704"/>
    </source>
</evidence>
<dbReference type="InterPro" id="IPR050250">
    <property type="entry name" value="Macrolide_Exporter_MacB"/>
</dbReference>
<keyword evidence="3 6" id="KW-0812">Transmembrane</keyword>
<dbReference type="RefSeq" id="WP_062037787.1">
    <property type="nucleotide sequence ID" value="NZ_DF968182.1"/>
</dbReference>
<gene>
    <name evidence="9" type="ORF">TBC1_11422</name>
</gene>
<feature type="transmembrane region" description="Helical" evidence="6">
    <location>
        <begin position="345"/>
        <end position="366"/>
    </location>
</feature>
<feature type="transmembrane region" description="Helical" evidence="6">
    <location>
        <begin position="766"/>
        <end position="787"/>
    </location>
</feature>
<feature type="transmembrane region" description="Helical" evidence="6">
    <location>
        <begin position="428"/>
        <end position="452"/>
    </location>
</feature>
<organism evidence="9">
    <name type="scientific">Lentimicrobium saccharophilum</name>
    <dbReference type="NCBI Taxonomy" id="1678841"/>
    <lineage>
        <taxon>Bacteria</taxon>
        <taxon>Pseudomonadati</taxon>
        <taxon>Bacteroidota</taxon>
        <taxon>Bacteroidia</taxon>
        <taxon>Bacteroidales</taxon>
        <taxon>Lentimicrobiaceae</taxon>
        <taxon>Lentimicrobium</taxon>
    </lineage>
</organism>
<feature type="transmembrane region" description="Helical" evidence="6">
    <location>
        <begin position="288"/>
        <end position="311"/>
    </location>
</feature>
<evidence type="ECO:0000256" key="1">
    <source>
        <dbReference type="ARBA" id="ARBA00004651"/>
    </source>
</evidence>
<keyword evidence="4 6" id="KW-1133">Transmembrane helix</keyword>
<sequence>MISNYFRSALRNFNRNKGYSLINILGLSLGITATIFILLYINDELGYDKHFRLYDRLYRVEGDFMINNKHDRFAVSSMAIGPALKIEMPEIEMYCRFNGNDNLIIRYQEKEFIEKQSYFADSTAPVMFTLDFVEGTPENALTEPFTIIMSKSQAKKYFGDEEAYGKTIITGNGRSYKVTGVFEDLPANTHMKFDILLSMETLATLFGAERFRSLEPGAFWNVNSYTYILLSENAGINQVLEKFPALYDKYMKEIGDQINASFTMLATRIDKVHHTSKLSADLPVGNKAYIYVFGIVAIFILLLAAINYMNLATARASARAREVGLRKVVGANRTQLAWQFMSESLILAVASFIISLGIMQLLLPLFNEISGKQLSFSFYENPDVFAGMLGIALFTGLLSGAYPALFLSSFQPAKVLKGKLHTGNKGSWLRKGLVTFQLLISVSMITGTLVIYKQLNYMKDADVGFDKENVMVVEVQDTAFRKRTDVFRKELLQNPGILNASMSFGVPGGRHGIQVMRVEKEEKMQEYAMNLIPCDYDFIDLLKLELVKGRNFSREMGSDKLEAVIINETVAKALGWNDDALGKKIHHNFELDGTGGRMMKVIGVVKDFHFTSLHNKIEPIVLFIPEFPMNLLTIRLKPEAGSATIDYIREKWQEYGANRPFDYYFLDKDYEDKYLAESNLGKVFTIFAALSIFIALLGLIGLASFSAMQRTKEIGIRKVLGASVQNIVGMFYKESVILVFIALLIASPLSWYFLDQWLGNFAYHINLGWITFIISGFIALIITILSVSFHSLKAASANPVNAIKYE</sequence>
<dbReference type="PATRIC" id="fig|1678841.3.peg.481"/>
<dbReference type="Proteomes" id="UP000053091">
    <property type="component" value="Unassembled WGS sequence"/>
</dbReference>
<evidence type="ECO:0000313" key="10">
    <source>
        <dbReference type="Proteomes" id="UP000053091"/>
    </source>
</evidence>
<feature type="transmembrane region" description="Helical" evidence="6">
    <location>
        <begin position="21"/>
        <end position="41"/>
    </location>
</feature>
<feature type="domain" description="MacB-like periplasmic core" evidence="8">
    <location>
        <begin position="438"/>
        <end position="639"/>
    </location>
</feature>
<keyword evidence="5 6" id="KW-0472">Membrane</keyword>
<reference evidence="9" key="1">
    <citation type="journal article" date="2015" name="Genome Announc.">
        <title>Draft Genome Sequence of Bacteroidales Strain TBC1, a Novel Isolate from a Methanogenic Wastewater Treatment System.</title>
        <authorList>
            <person name="Tourlousse D.M."/>
            <person name="Matsuura N."/>
            <person name="Sun L."/>
            <person name="Toyonaga M."/>
            <person name="Kuroda K."/>
            <person name="Ohashi A."/>
            <person name="Cruz R."/>
            <person name="Yamaguchi T."/>
            <person name="Sekiguchi Y."/>
        </authorList>
    </citation>
    <scope>NUCLEOTIDE SEQUENCE [LARGE SCALE GENOMIC DNA]</scope>
    <source>
        <strain evidence="9">TBC1</strain>
    </source>
</reference>
<protein>
    <submittedName>
        <fullName evidence="9">ABC-type antimicrobial peptide transport system, permease component</fullName>
    </submittedName>
</protein>
<proteinExistence type="predicted"/>
<feature type="transmembrane region" description="Helical" evidence="6">
    <location>
        <begin position="386"/>
        <end position="407"/>
    </location>
</feature>
<evidence type="ECO:0000256" key="2">
    <source>
        <dbReference type="ARBA" id="ARBA00022475"/>
    </source>
</evidence>
<dbReference type="STRING" id="1678841.TBC1_11422"/>
<evidence type="ECO:0000256" key="4">
    <source>
        <dbReference type="ARBA" id="ARBA00022989"/>
    </source>
</evidence>
<dbReference type="Pfam" id="PF12704">
    <property type="entry name" value="MacB_PCD"/>
    <property type="match status" value="2"/>
</dbReference>
<feature type="transmembrane region" description="Helical" evidence="6">
    <location>
        <begin position="683"/>
        <end position="708"/>
    </location>
</feature>
<dbReference type="GO" id="GO:0022857">
    <property type="term" value="F:transmembrane transporter activity"/>
    <property type="evidence" value="ECO:0007669"/>
    <property type="project" value="TreeGrafter"/>
</dbReference>
<dbReference type="AlphaFoldDB" id="A0A0S7BNX0"/>
<dbReference type="Pfam" id="PF02687">
    <property type="entry name" value="FtsX"/>
    <property type="match status" value="2"/>
</dbReference>
<accession>A0A0S7BNX0</accession>
<dbReference type="EMBL" id="DF968182">
    <property type="protein sequence ID" value="GAP42293.1"/>
    <property type="molecule type" value="Genomic_DNA"/>
</dbReference>
<dbReference type="PANTHER" id="PTHR30572">
    <property type="entry name" value="MEMBRANE COMPONENT OF TRANSPORTER-RELATED"/>
    <property type="match status" value="1"/>
</dbReference>
<feature type="domain" description="ABC3 transporter permease C-terminal" evidence="7">
    <location>
        <begin position="295"/>
        <end position="412"/>
    </location>
</feature>
<evidence type="ECO:0000259" key="7">
    <source>
        <dbReference type="Pfam" id="PF02687"/>
    </source>
</evidence>
<feature type="domain" description="ABC3 transporter permease C-terminal" evidence="7">
    <location>
        <begin position="686"/>
        <end position="799"/>
    </location>
</feature>
<dbReference type="OrthoDB" id="9770036at2"/>
<dbReference type="InterPro" id="IPR003838">
    <property type="entry name" value="ABC3_permease_C"/>
</dbReference>
<comment type="subcellular location">
    <subcellularLocation>
        <location evidence="1">Cell membrane</location>
        <topology evidence="1">Multi-pass membrane protein</topology>
    </subcellularLocation>
</comment>
<keyword evidence="10" id="KW-1185">Reference proteome</keyword>
<evidence type="ECO:0000313" key="9">
    <source>
        <dbReference type="EMBL" id="GAP42293.1"/>
    </source>
</evidence>
<dbReference type="GO" id="GO:0005886">
    <property type="term" value="C:plasma membrane"/>
    <property type="evidence" value="ECO:0007669"/>
    <property type="project" value="UniProtKB-SubCell"/>
</dbReference>